<evidence type="ECO:0000313" key="8">
    <source>
        <dbReference type="EMBL" id="QDS77051.1"/>
    </source>
</evidence>
<dbReference type="STRING" id="50376.A0A517LN60"/>
<sequence>MGDIILYYTSLHAKYGHTVRTSPNILSCIHADVWPQVYGPQKGEHKENEKAKEMFPVHPNDFAHNIFTANFEDHTRMRRALAPAFSDKALRQQEPMVQGVVDDFIARLKGSYEKNEATDLVKLFHFTLFDLTGLLFFGESFGCLTSGEYHPWVGIIFSSFRVAVLVSLIRSKPLGRYLLTFLPQWILNIETEHKRYSEDAVKARMKLGVTENKDVVTLVLQGANEGNALRSEELIETSTLFITAASETTATTLSGLFYHLTQNQSARKRLTQEIRQACPTEKDITIQSTQEMEYLRACLKEILRIYVPVVINVPRIAKPGGNHSIAYMSQANFRDPDSFLPERWLPEGKGHFDSDNKAVHQPFNTGPRSCLGMNLGLAEMRVITARLLWNFDFELDDQERDGMGKWLKRQRTFFLREKGPLIVKLKAAKR</sequence>
<dbReference type="InterPro" id="IPR036396">
    <property type="entry name" value="Cyt_P450_sf"/>
</dbReference>
<protein>
    <recommendedName>
        <fullName evidence="10">Cytochrome P450 monooxygenase</fullName>
    </recommendedName>
</protein>
<dbReference type="InterPro" id="IPR017972">
    <property type="entry name" value="Cyt_P450_CS"/>
</dbReference>
<dbReference type="CDD" id="cd11058">
    <property type="entry name" value="CYP60B-like"/>
    <property type="match status" value="1"/>
</dbReference>
<keyword evidence="9" id="KW-1185">Reference proteome</keyword>
<dbReference type="InterPro" id="IPR001128">
    <property type="entry name" value="Cyt_P450"/>
</dbReference>
<dbReference type="PANTHER" id="PTHR24305:SF210">
    <property type="entry name" value="CYTOCHROME P450 MONOOXYGENASE ASQL-RELATED"/>
    <property type="match status" value="1"/>
</dbReference>
<dbReference type="Pfam" id="PF00067">
    <property type="entry name" value="p450"/>
    <property type="match status" value="2"/>
</dbReference>
<dbReference type="PRINTS" id="PR00385">
    <property type="entry name" value="P450"/>
</dbReference>
<evidence type="ECO:0000256" key="4">
    <source>
        <dbReference type="ARBA" id="ARBA00022723"/>
    </source>
</evidence>
<dbReference type="PRINTS" id="PR00463">
    <property type="entry name" value="EP450I"/>
</dbReference>
<dbReference type="Gene3D" id="1.10.630.10">
    <property type="entry name" value="Cytochrome P450"/>
    <property type="match status" value="1"/>
</dbReference>
<proteinExistence type="inferred from homology"/>
<dbReference type="PANTHER" id="PTHR24305">
    <property type="entry name" value="CYTOCHROME P450"/>
    <property type="match status" value="1"/>
</dbReference>
<evidence type="ECO:0000256" key="7">
    <source>
        <dbReference type="RuleBase" id="RU000461"/>
    </source>
</evidence>
<evidence type="ECO:0000313" key="9">
    <source>
        <dbReference type="Proteomes" id="UP000316270"/>
    </source>
</evidence>
<dbReference type="AlphaFoldDB" id="A0A517LN60"/>
<evidence type="ECO:0000256" key="3">
    <source>
        <dbReference type="ARBA" id="ARBA00022617"/>
    </source>
</evidence>
<dbReference type="GO" id="GO:0005506">
    <property type="term" value="F:iron ion binding"/>
    <property type="evidence" value="ECO:0007669"/>
    <property type="project" value="InterPro"/>
</dbReference>
<evidence type="ECO:0000256" key="6">
    <source>
        <dbReference type="PIRSR" id="PIRSR602401-1"/>
    </source>
</evidence>
<dbReference type="InterPro" id="IPR050121">
    <property type="entry name" value="Cytochrome_P450_monoxygenase"/>
</dbReference>
<dbReference type="Proteomes" id="UP000316270">
    <property type="component" value="Chromosome 16"/>
</dbReference>
<dbReference type="GO" id="GO:0004497">
    <property type="term" value="F:monooxygenase activity"/>
    <property type="evidence" value="ECO:0007669"/>
    <property type="project" value="UniProtKB-KW"/>
</dbReference>
<comment type="cofactor">
    <cofactor evidence="1 6">
        <name>heme</name>
        <dbReference type="ChEBI" id="CHEBI:30413"/>
    </cofactor>
</comment>
<dbReference type="InterPro" id="IPR002401">
    <property type="entry name" value="Cyt_P450_E_grp-I"/>
</dbReference>
<dbReference type="GO" id="GO:0016705">
    <property type="term" value="F:oxidoreductase activity, acting on paired donors, with incorporation or reduction of molecular oxygen"/>
    <property type="evidence" value="ECO:0007669"/>
    <property type="project" value="InterPro"/>
</dbReference>
<keyword evidence="7" id="KW-0503">Monooxygenase</keyword>
<name>A0A517LN60_9PEZI</name>
<organism evidence="8 9">
    <name type="scientific">Venturia effusa</name>
    <dbReference type="NCBI Taxonomy" id="50376"/>
    <lineage>
        <taxon>Eukaryota</taxon>
        <taxon>Fungi</taxon>
        <taxon>Dikarya</taxon>
        <taxon>Ascomycota</taxon>
        <taxon>Pezizomycotina</taxon>
        <taxon>Dothideomycetes</taxon>
        <taxon>Pleosporomycetidae</taxon>
        <taxon>Venturiales</taxon>
        <taxon>Venturiaceae</taxon>
        <taxon>Venturia</taxon>
    </lineage>
</organism>
<reference evidence="8 9" key="1">
    <citation type="submission" date="2019-07" db="EMBL/GenBank/DDBJ databases">
        <title>Finished genome of Venturia effusa.</title>
        <authorList>
            <person name="Young C.A."/>
            <person name="Cox M.P."/>
            <person name="Ganley A.R.D."/>
            <person name="David W.J."/>
        </authorList>
    </citation>
    <scope>NUCLEOTIDE SEQUENCE [LARGE SCALE GENOMIC DNA]</scope>
    <source>
        <strain evidence="9">albino</strain>
    </source>
</reference>
<dbReference type="GO" id="GO:0020037">
    <property type="term" value="F:heme binding"/>
    <property type="evidence" value="ECO:0007669"/>
    <property type="project" value="InterPro"/>
</dbReference>
<comment type="similarity">
    <text evidence="2 7">Belongs to the cytochrome P450 family.</text>
</comment>
<dbReference type="EMBL" id="CP042200">
    <property type="protein sequence ID" value="QDS77051.1"/>
    <property type="molecule type" value="Genomic_DNA"/>
</dbReference>
<gene>
    <name evidence="8" type="ORF">FKW77_006788</name>
</gene>
<keyword evidence="7" id="KW-0560">Oxidoreductase</keyword>
<feature type="binding site" description="axial binding residue" evidence="6">
    <location>
        <position position="370"/>
    </location>
    <ligand>
        <name>heme</name>
        <dbReference type="ChEBI" id="CHEBI:30413"/>
    </ligand>
    <ligandPart>
        <name>Fe</name>
        <dbReference type="ChEBI" id="CHEBI:18248"/>
    </ligandPart>
</feature>
<evidence type="ECO:0000256" key="2">
    <source>
        <dbReference type="ARBA" id="ARBA00010617"/>
    </source>
</evidence>
<dbReference type="OrthoDB" id="1470350at2759"/>
<dbReference type="PROSITE" id="PS00086">
    <property type="entry name" value="CYTOCHROME_P450"/>
    <property type="match status" value="1"/>
</dbReference>
<keyword evidence="3 6" id="KW-0349">Heme</keyword>
<evidence type="ECO:0000256" key="1">
    <source>
        <dbReference type="ARBA" id="ARBA00001971"/>
    </source>
</evidence>
<evidence type="ECO:0008006" key="10">
    <source>
        <dbReference type="Google" id="ProtNLM"/>
    </source>
</evidence>
<keyword evidence="4 6" id="KW-0479">Metal-binding</keyword>
<accession>A0A517LN60</accession>
<evidence type="ECO:0000256" key="5">
    <source>
        <dbReference type="ARBA" id="ARBA00023004"/>
    </source>
</evidence>
<keyword evidence="5 6" id="KW-0408">Iron</keyword>
<dbReference type="SUPFAM" id="SSF48264">
    <property type="entry name" value="Cytochrome P450"/>
    <property type="match status" value="1"/>
</dbReference>